<keyword evidence="1" id="KW-1133">Transmembrane helix</keyword>
<keyword evidence="1" id="KW-0472">Membrane</keyword>
<keyword evidence="3" id="KW-1185">Reference proteome</keyword>
<evidence type="ECO:0000313" key="3">
    <source>
        <dbReference type="Proteomes" id="UP001187192"/>
    </source>
</evidence>
<gene>
    <name evidence="2" type="ORF">TIFTF001_012870</name>
</gene>
<protein>
    <submittedName>
        <fullName evidence="2">Uncharacterized protein</fullName>
    </submittedName>
</protein>
<comment type="caution">
    <text evidence="2">The sequence shown here is derived from an EMBL/GenBank/DDBJ whole genome shotgun (WGS) entry which is preliminary data.</text>
</comment>
<proteinExistence type="predicted"/>
<reference evidence="2" key="1">
    <citation type="submission" date="2023-07" db="EMBL/GenBank/DDBJ databases">
        <title>draft genome sequence of fig (Ficus carica).</title>
        <authorList>
            <person name="Takahashi T."/>
            <person name="Nishimura K."/>
        </authorList>
    </citation>
    <scope>NUCLEOTIDE SEQUENCE</scope>
</reference>
<accession>A0AA88AGQ9</accession>
<organism evidence="2 3">
    <name type="scientific">Ficus carica</name>
    <name type="common">Common fig</name>
    <dbReference type="NCBI Taxonomy" id="3494"/>
    <lineage>
        <taxon>Eukaryota</taxon>
        <taxon>Viridiplantae</taxon>
        <taxon>Streptophyta</taxon>
        <taxon>Embryophyta</taxon>
        <taxon>Tracheophyta</taxon>
        <taxon>Spermatophyta</taxon>
        <taxon>Magnoliopsida</taxon>
        <taxon>eudicotyledons</taxon>
        <taxon>Gunneridae</taxon>
        <taxon>Pentapetalae</taxon>
        <taxon>rosids</taxon>
        <taxon>fabids</taxon>
        <taxon>Rosales</taxon>
        <taxon>Moraceae</taxon>
        <taxon>Ficeae</taxon>
        <taxon>Ficus</taxon>
    </lineage>
</organism>
<evidence type="ECO:0000256" key="1">
    <source>
        <dbReference type="SAM" id="Phobius"/>
    </source>
</evidence>
<sequence length="65" mass="7171">MELTPLALLMIWLVFRIGITVLSIVAFFATKETASGPSSALSQCLLPHSEQLRNTLLLGVFFFSE</sequence>
<name>A0AA88AGQ9_FICCA</name>
<dbReference type="EMBL" id="BTGU01000017">
    <property type="protein sequence ID" value="GMN43666.1"/>
    <property type="molecule type" value="Genomic_DNA"/>
</dbReference>
<dbReference type="AlphaFoldDB" id="A0AA88AGQ9"/>
<keyword evidence="1" id="KW-0812">Transmembrane</keyword>
<dbReference type="Proteomes" id="UP001187192">
    <property type="component" value="Unassembled WGS sequence"/>
</dbReference>
<evidence type="ECO:0000313" key="2">
    <source>
        <dbReference type="EMBL" id="GMN43666.1"/>
    </source>
</evidence>
<feature type="transmembrane region" description="Helical" evidence="1">
    <location>
        <begin position="6"/>
        <end position="29"/>
    </location>
</feature>